<protein>
    <submittedName>
        <fullName evidence="1">Uncharacterized protein</fullName>
    </submittedName>
</protein>
<accession>A0A1L2C9A2</accession>
<gene>
    <name evidence="1" type="ORF">ZC08_086</name>
</gene>
<sequence>MIKSFTLTPEGMTCYDIKGNIFRVSADRLPSLEAIMQMMNNIRLNGCTEFIGMGVEALSEILEGFGFRTVLEKGQLSIAHENGNIQVEPLENLIRHAHVTKNNAAITALLNRIASVNRQHSKEDLVKFIEKSSMPVTNDGRLVAFKRVNKDNGNNYDCHTGTILNNVGCRVEMDIDQVDPDRTRDCSYGLHVASRSYLRTFTGDTLLLILVNPEDVIAVPEYDPRKVRVCRYDIVHEFTSEQMRHIMSDEKLNDEVWQIIKPFIEGAKYTINRIVNGTDVCNQVIQQTYKSVDETNEEYFNEVNTKEPQDTVKTVKAVKNMNNFQKLLDLFEKAEIWADQKSRFADLQLFKRKQKKSWIALGATPEQAKKLDKFAERIK</sequence>
<evidence type="ECO:0000313" key="2">
    <source>
        <dbReference type="Proteomes" id="UP000225746"/>
    </source>
</evidence>
<organism evidence="1 2">
    <name type="scientific">Pseudomonas phage ZC08</name>
    <dbReference type="NCBI Taxonomy" id="1622116"/>
    <lineage>
        <taxon>Viruses</taxon>
        <taxon>Duplodnaviria</taxon>
        <taxon>Heunggongvirae</taxon>
        <taxon>Uroviricota</taxon>
        <taxon>Caudoviricetes</taxon>
        <taxon>Schitoviridae</taxon>
        <taxon>Zicotriavirus</taxon>
        <taxon>Zicotriavirus ZC08</taxon>
    </lineage>
</organism>
<name>A0A1L2C9A2_9CAUD</name>
<keyword evidence="2" id="KW-1185">Reference proteome</keyword>
<evidence type="ECO:0000313" key="1">
    <source>
        <dbReference type="EMBL" id="AMD43479.1"/>
    </source>
</evidence>
<dbReference type="EMBL" id="KU356691">
    <property type="protein sequence ID" value="AMD43479.1"/>
    <property type="molecule type" value="Genomic_DNA"/>
</dbReference>
<proteinExistence type="predicted"/>
<dbReference type="Proteomes" id="UP000225746">
    <property type="component" value="Segment"/>
</dbReference>
<reference evidence="1 2" key="1">
    <citation type="journal article" date="2017" name="BMC Genomics">
        <title>Three novel Pseudomonas phages isolated from composting provide insights into the evolution and diversity of tailed phages.</title>
        <authorList>
            <person name="Amgarten D."/>
            <person name="Martins L.F."/>
            <person name="Lombardi K.C."/>
            <person name="Antunes L.P."/>
            <person name="de Souza A.P.S."/>
            <person name="Nicastro G.G."/>
            <person name="Kitajima E.W."/>
            <person name="Quaggio R.B."/>
            <person name="Upton C."/>
            <person name="Setubal J.C."/>
            <person name="da Silva A.M."/>
        </authorList>
    </citation>
    <scope>NUCLEOTIDE SEQUENCE [LARGE SCALE GENOMIC DNA]</scope>
</reference>